<feature type="domain" description="HTH gntR-type" evidence="4">
    <location>
        <begin position="10"/>
        <end position="78"/>
    </location>
</feature>
<dbReference type="InterPro" id="IPR011711">
    <property type="entry name" value="GntR_C"/>
</dbReference>
<comment type="caution">
    <text evidence="5">The sequence shown here is derived from an EMBL/GenBank/DDBJ whole genome shotgun (WGS) entry which is preliminary data.</text>
</comment>
<dbReference type="PROSITE" id="PS50949">
    <property type="entry name" value="HTH_GNTR"/>
    <property type="match status" value="1"/>
</dbReference>
<keyword evidence="3" id="KW-0804">Transcription</keyword>
<dbReference type="Gene3D" id="1.20.120.530">
    <property type="entry name" value="GntR ligand-binding domain-like"/>
    <property type="match status" value="1"/>
</dbReference>
<reference evidence="5" key="1">
    <citation type="submission" date="2021-10" db="EMBL/GenBank/DDBJ databases">
        <title>The complete genome sequence of Leeia sp. TBRC 13508.</title>
        <authorList>
            <person name="Charoenyingcharoen P."/>
            <person name="Yukphan P."/>
        </authorList>
    </citation>
    <scope>NUCLEOTIDE SEQUENCE</scope>
    <source>
        <strain evidence="5">TBRC 13508</strain>
    </source>
</reference>
<dbReference type="SUPFAM" id="SSF48008">
    <property type="entry name" value="GntR ligand-binding domain-like"/>
    <property type="match status" value="1"/>
</dbReference>
<sequence>MTEAIKARRGNLTQIVIEEITKRIDNGMYPAGDKLPSEKDLGIEFGVSRTVIREAVASLRLGGQLISKQGVGVFVCERDTKKIDISVSNAGDDVRVALQVLELRVGVENEAVALAAERRTPQTLSEITAAFDRFNALDGKDVDAEAEADFAFHLAIAKATNNPQFPHFLEAIGKDIILDLRLKHTKSGGQSRQSHIKKIAREHGAILSAITEGDATRARQMLRKHLEENLTRYRRILNPATQADAADND</sequence>
<dbReference type="EMBL" id="JAJBZT010000008">
    <property type="protein sequence ID" value="MCB6184650.1"/>
    <property type="molecule type" value="Genomic_DNA"/>
</dbReference>
<dbReference type="SMART" id="SM00345">
    <property type="entry name" value="HTH_GNTR"/>
    <property type="match status" value="1"/>
</dbReference>
<dbReference type="InterPro" id="IPR008920">
    <property type="entry name" value="TF_FadR/GntR_C"/>
</dbReference>
<organism evidence="5 6">
    <name type="scientific">Leeia speluncae</name>
    <dbReference type="NCBI Taxonomy" id="2884804"/>
    <lineage>
        <taxon>Bacteria</taxon>
        <taxon>Pseudomonadati</taxon>
        <taxon>Pseudomonadota</taxon>
        <taxon>Betaproteobacteria</taxon>
        <taxon>Neisseriales</taxon>
        <taxon>Leeiaceae</taxon>
        <taxon>Leeia</taxon>
    </lineage>
</organism>
<dbReference type="Pfam" id="PF00392">
    <property type="entry name" value="GntR"/>
    <property type="match status" value="1"/>
</dbReference>
<proteinExistence type="predicted"/>
<keyword evidence="6" id="KW-1185">Reference proteome</keyword>
<dbReference type="PRINTS" id="PR00035">
    <property type="entry name" value="HTHGNTR"/>
</dbReference>
<keyword evidence="2" id="KW-0238">DNA-binding</keyword>
<dbReference type="Gene3D" id="1.10.10.10">
    <property type="entry name" value="Winged helix-like DNA-binding domain superfamily/Winged helix DNA-binding domain"/>
    <property type="match status" value="1"/>
</dbReference>
<evidence type="ECO:0000313" key="6">
    <source>
        <dbReference type="Proteomes" id="UP001165395"/>
    </source>
</evidence>
<dbReference type="RefSeq" id="WP_227181459.1">
    <property type="nucleotide sequence ID" value="NZ_JAJBZT010000008.1"/>
</dbReference>
<evidence type="ECO:0000256" key="3">
    <source>
        <dbReference type="ARBA" id="ARBA00023163"/>
    </source>
</evidence>
<dbReference type="InterPro" id="IPR036390">
    <property type="entry name" value="WH_DNA-bd_sf"/>
</dbReference>
<dbReference type="SMART" id="SM00895">
    <property type="entry name" value="FCD"/>
    <property type="match status" value="1"/>
</dbReference>
<dbReference type="Proteomes" id="UP001165395">
    <property type="component" value="Unassembled WGS sequence"/>
</dbReference>
<dbReference type="Pfam" id="PF07729">
    <property type="entry name" value="FCD"/>
    <property type="match status" value="1"/>
</dbReference>
<protein>
    <submittedName>
        <fullName evidence="5">FadR family transcriptional regulator</fullName>
    </submittedName>
</protein>
<evidence type="ECO:0000256" key="2">
    <source>
        <dbReference type="ARBA" id="ARBA00023125"/>
    </source>
</evidence>
<evidence type="ECO:0000313" key="5">
    <source>
        <dbReference type="EMBL" id="MCB6184650.1"/>
    </source>
</evidence>
<evidence type="ECO:0000259" key="4">
    <source>
        <dbReference type="PROSITE" id="PS50949"/>
    </source>
</evidence>
<dbReference type="SUPFAM" id="SSF46785">
    <property type="entry name" value="Winged helix' DNA-binding domain"/>
    <property type="match status" value="1"/>
</dbReference>
<keyword evidence="1" id="KW-0805">Transcription regulation</keyword>
<gene>
    <name evidence="5" type="ORF">LIN78_13970</name>
</gene>
<name>A0ABS8D8Y2_9NEIS</name>
<dbReference type="PANTHER" id="PTHR43537">
    <property type="entry name" value="TRANSCRIPTIONAL REGULATOR, GNTR FAMILY"/>
    <property type="match status" value="1"/>
</dbReference>
<accession>A0ABS8D8Y2</accession>
<dbReference type="PANTHER" id="PTHR43537:SF5">
    <property type="entry name" value="UXU OPERON TRANSCRIPTIONAL REGULATOR"/>
    <property type="match status" value="1"/>
</dbReference>
<evidence type="ECO:0000256" key="1">
    <source>
        <dbReference type="ARBA" id="ARBA00023015"/>
    </source>
</evidence>
<dbReference type="CDD" id="cd07377">
    <property type="entry name" value="WHTH_GntR"/>
    <property type="match status" value="1"/>
</dbReference>
<dbReference type="InterPro" id="IPR000524">
    <property type="entry name" value="Tscrpt_reg_HTH_GntR"/>
</dbReference>
<dbReference type="InterPro" id="IPR036388">
    <property type="entry name" value="WH-like_DNA-bd_sf"/>
</dbReference>